<dbReference type="Proteomes" id="UP000177334">
    <property type="component" value="Unassembled WGS sequence"/>
</dbReference>
<dbReference type="GO" id="GO:0016616">
    <property type="term" value="F:oxidoreductase activity, acting on the CH-OH group of donors, NAD or NADP as acceptor"/>
    <property type="evidence" value="ECO:0007669"/>
    <property type="project" value="InterPro"/>
</dbReference>
<dbReference type="InterPro" id="IPR008927">
    <property type="entry name" value="6-PGluconate_DH-like_C_sf"/>
</dbReference>
<dbReference type="Gene3D" id="3.40.50.150">
    <property type="entry name" value="Vaccinia Virus protein VP39"/>
    <property type="match status" value="1"/>
</dbReference>
<comment type="caution">
    <text evidence="3">The sequence shown here is derived from an EMBL/GenBank/DDBJ whole genome shotgun (WGS) entry which is preliminary data.</text>
</comment>
<dbReference type="InterPro" id="IPR014026">
    <property type="entry name" value="UDP-Glc/GDP-Man_DH_dimer"/>
</dbReference>
<dbReference type="InterPro" id="IPR013216">
    <property type="entry name" value="Methyltransf_11"/>
</dbReference>
<dbReference type="Pfam" id="PF08241">
    <property type="entry name" value="Methyltransf_11"/>
    <property type="match status" value="1"/>
</dbReference>
<evidence type="ECO:0000259" key="1">
    <source>
        <dbReference type="Pfam" id="PF00984"/>
    </source>
</evidence>
<dbReference type="Pfam" id="PF00984">
    <property type="entry name" value="UDPG_MGDP_dh"/>
    <property type="match status" value="1"/>
</dbReference>
<gene>
    <name evidence="3" type="ORF">A3H05_01365</name>
</gene>
<dbReference type="Gene3D" id="1.20.5.170">
    <property type="match status" value="1"/>
</dbReference>
<dbReference type="SUPFAM" id="SSF53335">
    <property type="entry name" value="S-adenosyl-L-methionine-dependent methyltransferases"/>
    <property type="match status" value="1"/>
</dbReference>
<organism evidence="3 4">
    <name type="scientific">Candidatus Giovannonibacteria bacterium RIFCSPLOWO2_12_FULL_43_26</name>
    <dbReference type="NCBI Taxonomy" id="1798363"/>
    <lineage>
        <taxon>Bacteria</taxon>
        <taxon>Candidatus Giovannoniibacteriota</taxon>
    </lineage>
</organism>
<proteinExistence type="predicted"/>
<sequence length="537" mass="61041">MSGTENMENIVVVGFGWVGQANALALRRMGYPVFYYDIVPPVLRYAKDNAGLYGEISPLQNILERDSQNTWYIVSIGDRVKEDGTQDITLIKKALESLKPARSRVILRSTVLPQNLKALDFDFYVPEFLHERHAVEECLNPHYFVLGRKDASLAEPSFLSAWQLHARKVFKGTPEQASYIKYLSNLWNATRVAFINEFGDLTRDEAVIDFVFEKKNYLRYGQAFGGHCLPKDLFAFWSAHATNKNIELLRAAYLSNELHKKNEVGYSSLPEWFSSWEEEGAALGGIGSGTLIWNKFNSMPPVQATRKKLRFLVNAVARVIPERSLGDVKEIWNDLARKNARYFTNTKTPSGRDVNEFELRKTGLVDYEKYISGDAMLAPLLQNQSSVLEIGCGLGRMTEFFPRHFAKTAAIDISDVMVESAKKRLVGIKNIDLKISDGKNIAFSDNHFNLVFSYQTLQHVPAHEILAEKFKEIYRTLKPGGIAKLHLRAGRGPYKWHWAYGVSLTPAEAKQLAESAGFKFIKHEIEDSKSLWIWLEK</sequence>
<dbReference type="CDD" id="cd02440">
    <property type="entry name" value="AdoMet_MTases"/>
    <property type="match status" value="1"/>
</dbReference>
<dbReference type="InterPro" id="IPR036291">
    <property type="entry name" value="NAD(P)-bd_dom_sf"/>
</dbReference>
<dbReference type="InterPro" id="IPR029063">
    <property type="entry name" value="SAM-dependent_MTases_sf"/>
</dbReference>
<accession>A0A1F5XYD1</accession>
<evidence type="ECO:0000313" key="4">
    <source>
        <dbReference type="Proteomes" id="UP000177334"/>
    </source>
</evidence>
<dbReference type="PANTHER" id="PTHR43750">
    <property type="entry name" value="UDP-GLUCOSE 6-DEHYDROGENASE TUAD"/>
    <property type="match status" value="1"/>
</dbReference>
<dbReference type="Gene3D" id="3.40.50.720">
    <property type="entry name" value="NAD(P)-binding Rossmann-like Domain"/>
    <property type="match status" value="2"/>
</dbReference>
<dbReference type="SUPFAM" id="SSF48179">
    <property type="entry name" value="6-phosphogluconate dehydrogenase C-terminal domain-like"/>
    <property type="match status" value="1"/>
</dbReference>
<dbReference type="EMBL" id="MFIP01000001">
    <property type="protein sequence ID" value="OGF92944.1"/>
    <property type="molecule type" value="Genomic_DNA"/>
</dbReference>
<dbReference type="AlphaFoldDB" id="A0A1F5XYD1"/>
<reference evidence="3 4" key="1">
    <citation type="journal article" date="2016" name="Nat. Commun.">
        <title>Thousands of microbial genomes shed light on interconnected biogeochemical processes in an aquifer system.</title>
        <authorList>
            <person name="Anantharaman K."/>
            <person name="Brown C.T."/>
            <person name="Hug L.A."/>
            <person name="Sharon I."/>
            <person name="Castelle C.J."/>
            <person name="Probst A.J."/>
            <person name="Thomas B.C."/>
            <person name="Singh A."/>
            <person name="Wilkins M.J."/>
            <person name="Karaoz U."/>
            <person name="Brodie E.L."/>
            <person name="Williams K.H."/>
            <person name="Hubbard S.S."/>
            <person name="Banfield J.F."/>
        </authorList>
    </citation>
    <scope>NUCLEOTIDE SEQUENCE [LARGE SCALE GENOMIC DNA]</scope>
</reference>
<dbReference type="PANTHER" id="PTHR43750:SF1">
    <property type="entry name" value="GDP-MANNOSE 6-DEHYDROGENASE"/>
    <property type="match status" value="1"/>
</dbReference>
<evidence type="ECO:0000259" key="2">
    <source>
        <dbReference type="Pfam" id="PF08241"/>
    </source>
</evidence>
<name>A0A1F5XYD1_9BACT</name>
<feature type="domain" description="UDP-glucose/GDP-mannose dehydrogenase dimerisation" evidence="1">
    <location>
        <begin position="176"/>
        <end position="257"/>
    </location>
</feature>
<dbReference type="GO" id="GO:0051287">
    <property type="term" value="F:NAD binding"/>
    <property type="evidence" value="ECO:0007669"/>
    <property type="project" value="InterPro"/>
</dbReference>
<evidence type="ECO:0000313" key="3">
    <source>
        <dbReference type="EMBL" id="OGF92944.1"/>
    </source>
</evidence>
<protein>
    <recommendedName>
        <fullName evidence="5">Methyltransferase domain-containing protein</fullName>
    </recommendedName>
</protein>
<feature type="domain" description="Methyltransferase type 11" evidence="2">
    <location>
        <begin position="388"/>
        <end position="482"/>
    </location>
</feature>
<dbReference type="SUPFAM" id="SSF51735">
    <property type="entry name" value="NAD(P)-binding Rossmann-fold domains"/>
    <property type="match status" value="1"/>
</dbReference>
<evidence type="ECO:0008006" key="5">
    <source>
        <dbReference type="Google" id="ProtNLM"/>
    </source>
</evidence>
<dbReference type="GO" id="GO:0008757">
    <property type="term" value="F:S-adenosylmethionine-dependent methyltransferase activity"/>
    <property type="evidence" value="ECO:0007669"/>
    <property type="project" value="InterPro"/>
</dbReference>